<dbReference type="InterPro" id="IPR000620">
    <property type="entry name" value="EamA_dom"/>
</dbReference>
<proteinExistence type="predicted"/>
<dbReference type="Pfam" id="PF00892">
    <property type="entry name" value="EamA"/>
    <property type="match status" value="2"/>
</dbReference>
<protein>
    <submittedName>
        <fullName evidence="3">DMT family transporter</fullName>
    </submittedName>
</protein>
<evidence type="ECO:0000256" key="1">
    <source>
        <dbReference type="SAM" id="Phobius"/>
    </source>
</evidence>
<dbReference type="SUPFAM" id="SSF103481">
    <property type="entry name" value="Multidrug resistance efflux transporter EmrE"/>
    <property type="match status" value="2"/>
</dbReference>
<feature type="transmembrane region" description="Helical" evidence="1">
    <location>
        <begin position="263"/>
        <end position="280"/>
    </location>
</feature>
<evidence type="ECO:0000313" key="3">
    <source>
        <dbReference type="EMBL" id="MFC3169926.1"/>
    </source>
</evidence>
<feature type="transmembrane region" description="Helical" evidence="1">
    <location>
        <begin position="147"/>
        <end position="164"/>
    </location>
</feature>
<gene>
    <name evidence="3" type="ORF">ACFOD7_17895</name>
</gene>
<organism evidence="3 4">
    <name type="scientific">Paracoccus fontiphilus</name>
    <dbReference type="NCBI Taxonomy" id="1815556"/>
    <lineage>
        <taxon>Bacteria</taxon>
        <taxon>Pseudomonadati</taxon>
        <taxon>Pseudomonadota</taxon>
        <taxon>Alphaproteobacteria</taxon>
        <taxon>Rhodobacterales</taxon>
        <taxon>Paracoccaceae</taxon>
        <taxon>Paracoccus</taxon>
    </lineage>
</organism>
<keyword evidence="4" id="KW-1185">Reference proteome</keyword>
<feature type="transmembrane region" description="Helical" evidence="1">
    <location>
        <begin position="123"/>
        <end position="141"/>
    </location>
</feature>
<dbReference type="InterPro" id="IPR037185">
    <property type="entry name" value="EmrE-like"/>
</dbReference>
<evidence type="ECO:0000259" key="2">
    <source>
        <dbReference type="Pfam" id="PF00892"/>
    </source>
</evidence>
<feature type="domain" description="EamA" evidence="2">
    <location>
        <begin position="148"/>
        <end position="279"/>
    </location>
</feature>
<dbReference type="RefSeq" id="WP_207466813.1">
    <property type="nucleotide sequence ID" value="NZ_JAFNAW010000010.1"/>
</dbReference>
<feature type="transmembrane region" description="Helical" evidence="1">
    <location>
        <begin position="92"/>
        <end position="114"/>
    </location>
</feature>
<feature type="transmembrane region" description="Helical" evidence="1">
    <location>
        <begin position="240"/>
        <end position="257"/>
    </location>
</feature>
<feature type="transmembrane region" description="Helical" evidence="1">
    <location>
        <begin position="176"/>
        <end position="196"/>
    </location>
</feature>
<dbReference type="EMBL" id="JBHRTE010000087">
    <property type="protein sequence ID" value="MFC3169926.1"/>
    <property type="molecule type" value="Genomic_DNA"/>
</dbReference>
<evidence type="ECO:0000313" key="4">
    <source>
        <dbReference type="Proteomes" id="UP001595557"/>
    </source>
</evidence>
<keyword evidence="1" id="KW-0812">Transmembrane</keyword>
<keyword evidence="1" id="KW-0472">Membrane</keyword>
<feature type="domain" description="EamA" evidence="2">
    <location>
        <begin position="7"/>
        <end position="137"/>
    </location>
</feature>
<dbReference type="Gene3D" id="1.10.3730.20">
    <property type="match status" value="1"/>
</dbReference>
<dbReference type="PANTHER" id="PTHR22911">
    <property type="entry name" value="ACYL-MALONYL CONDENSING ENZYME-RELATED"/>
    <property type="match status" value="1"/>
</dbReference>
<dbReference type="Proteomes" id="UP001595557">
    <property type="component" value="Unassembled WGS sequence"/>
</dbReference>
<feature type="transmembrane region" description="Helical" evidence="1">
    <location>
        <begin position="69"/>
        <end position="86"/>
    </location>
</feature>
<feature type="transmembrane region" description="Helical" evidence="1">
    <location>
        <begin position="35"/>
        <end position="57"/>
    </location>
</feature>
<sequence length="301" mass="32031">MSHNGRAALLMVLSMAAFAGEDTLLKLLSTALPTGQLLLLVGFGGMIAYGLWITLCATVAWRDLLHPGVMIRNLADGVCAICYIVALQRGDLSIVSAILQALPLLMTLGAALFLGEPVGWRRWLSIALGFIGVLMIVRPGTDAFEPSNLLAVVAVILLAVRDLATRRLPKRIDTGLVTASAFGMMGLSGIVLMILGRQSFVMPSPGQGGALVATLAFGLLGYVTMVIATRLGEISAIAPFRYSRLIFAIILGVLVFGERPDAWTLSGGAIIALAGIYTMWRESRLRRRTASMPMDTPLPPA</sequence>
<keyword evidence="1" id="KW-1133">Transmembrane helix</keyword>
<feature type="transmembrane region" description="Helical" evidence="1">
    <location>
        <begin position="208"/>
        <end position="228"/>
    </location>
</feature>
<name>A0ABV7IPB5_9RHOB</name>
<comment type="caution">
    <text evidence="3">The sequence shown here is derived from an EMBL/GenBank/DDBJ whole genome shotgun (WGS) entry which is preliminary data.</text>
</comment>
<accession>A0ABV7IPB5</accession>
<reference evidence="4" key="1">
    <citation type="journal article" date="2019" name="Int. J. Syst. Evol. Microbiol.">
        <title>The Global Catalogue of Microorganisms (GCM) 10K type strain sequencing project: providing services to taxonomists for standard genome sequencing and annotation.</title>
        <authorList>
            <consortium name="The Broad Institute Genomics Platform"/>
            <consortium name="The Broad Institute Genome Sequencing Center for Infectious Disease"/>
            <person name="Wu L."/>
            <person name="Ma J."/>
        </authorList>
    </citation>
    <scope>NUCLEOTIDE SEQUENCE [LARGE SCALE GENOMIC DNA]</scope>
    <source>
        <strain evidence="4">KCTC 52239</strain>
    </source>
</reference>
<dbReference type="PANTHER" id="PTHR22911:SF135">
    <property type="entry name" value="BLR4310 PROTEIN"/>
    <property type="match status" value="1"/>
</dbReference>